<evidence type="ECO:0000256" key="2">
    <source>
        <dbReference type="SAM" id="MobiDB-lite"/>
    </source>
</evidence>
<organism evidence="3 4">
    <name type="scientific">Genlisea aurea</name>
    <dbReference type="NCBI Taxonomy" id="192259"/>
    <lineage>
        <taxon>Eukaryota</taxon>
        <taxon>Viridiplantae</taxon>
        <taxon>Streptophyta</taxon>
        <taxon>Embryophyta</taxon>
        <taxon>Tracheophyta</taxon>
        <taxon>Spermatophyta</taxon>
        <taxon>Magnoliopsida</taxon>
        <taxon>eudicotyledons</taxon>
        <taxon>Gunneridae</taxon>
        <taxon>Pentapetalae</taxon>
        <taxon>asterids</taxon>
        <taxon>lamiids</taxon>
        <taxon>Lamiales</taxon>
        <taxon>Lentibulariaceae</taxon>
        <taxon>Genlisea</taxon>
    </lineage>
</organism>
<keyword evidence="1" id="KW-0175">Coiled coil</keyword>
<dbReference type="Proteomes" id="UP000015453">
    <property type="component" value="Unassembled WGS sequence"/>
</dbReference>
<comment type="caution">
    <text evidence="3">The sequence shown here is derived from an EMBL/GenBank/DDBJ whole genome shotgun (WGS) entry which is preliminary data.</text>
</comment>
<proteinExistence type="predicted"/>
<feature type="compositionally biased region" description="Low complexity" evidence="2">
    <location>
        <begin position="31"/>
        <end position="43"/>
    </location>
</feature>
<feature type="region of interest" description="Disordered" evidence="2">
    <location>
        <begin position="26"/>
        <end position="60"/>
    </location>
</feature>
<reference evidence="3 4" key="1">
    <citation type="journal article" date="2013" name="BMC Genomics">
        <title>The miniature genome of a carnivorous plant Genlisea aurea contains a low number of genes and short non-coding sequences.</title>
        <authorList>
            <person name="Leushkin E.V."/>
            <person name="Sutormin R.A."/>
            <person name="Nabieva E.R."/>
            <person name="Penin A.A."/>
            <person name="Kondrashov A.S."/>
            <person name="Logacheva M.D."/>
        </authorList>
    </citation>
    <scope>NUCLEOTIDE SEQUENCE [LARGE SCALE GENOMIC DNA]</scope>
</reference>
<keyword evidence="4" id="KW-1185">Reference proteome</keyword>
<dbReference type="OrthoDB" id="1715603at2759"/>
<name>S8C1Z0_9LAMI</name>
<feature type="compositionally biased region" description="Polar residues" evidence="2">
    <location>
        <begin position="337"/>
        <end position="347"/>
    </location>
</feature>
<sequence length="447" mass="50343">MKEEKKSKKNGLMSWLKLRKKDSGIGAVANSSEKSGGIKSGSSPPTPQAASINVDSEAGHSHSLVTESVDSIQIKHNEDAFDHRENLLEQDTSMADLKILDEIDLLKEQQKILSGELALHISALKLLSEEAVRNPKKDVQMEICNLKEEILKKKSEIAFLENQIRYSAMSHGRDKLEESNQAVNEQLIVQLNEKSLELEVKAADNRIIEDQLQKKISECEELQEMIRSLRQQLTNIPDKRSFNPLSSHIQNSTDTTSLLQKTQAAELEELRRKISELAGSKEELELRNMKLSEECSYAKGLASAAAVELKVLSEEVTKLMNDNSQLASELEAKKKSPTTQRRTTFPSTRKDGHPRKHDHQGPPSLSSDIKRELASSREREHSYEAALAEKEEIEVELRKKVEESKHREAYLENELANMWIQVAKLKNSGGGEDDESITNQKLDGFFV</sequence>
<evidence type="ECO:0000256" key="1">
    <source>
        <dbReference type="SAM" id="Coils"/>
    </source>
</evidence>
<dbReference type="EMBL" id="AUSU01009232">
    <property type="protein sequence ID" value="EPS58426.1"/>
    <property type="molecule type" value="Genomic_DNA"/>
</dbReference>
<evidence type="ECO:0000313" key="3">
    <source>
        <dbReference type="EMBL" id="EPS58426.1"/>
    </source>
</evidence>
<feature type="region of interest" description="Disordered" evidence="2">
    <location>
        <begin position="328"/>
        <end position="384"/>
    </location>
</feature>
<feature type="compositionally biased region" description="Basic and acidic residues" evidence="2">
    <location>
        <begin position="368"/>
        <end position="384"/>
    </location>
</feature>
<dbReference type="AlphaFoldDB" id="S8C1Z0"/>
<accession>S8C1Z0</accession>
<protein>
    <submittedName>
        <fullName evidence="3">Uncharacterized protein</fullName>
    </submittedName>
</protein>
<evidence type="ECO:0000313" key="4">
    <source>
        <dbReference type="Proteomes" id="UP000015453"/>
    </source>
</evidence>
<feature type="coiled-coil region" evidence="1">
    <location>
        <begin position="173"/>
        <end position="232"/>
    </location>
</feature>
<gene>
    <name evidence="3" type="ORF">M569_16386</name>
</gene>